<dbReference type="InParanoid" id="A0A2K1J8D4"/>
<reference evidence="3" key="3">
    <citation type="submission" date="2020-12" db="UniProtKB">
        <authorList>
            <consortium name="EnsemblPlants"/>
        </authorList>
    </citation>
    <scope>IDENTIFICATION</scope>
</reference>
<feature type="compositionally biased region" description="Basic and acidic residues" evidence="1">
    <location>
        <begin position="10"/>
        <end position="21"/>
    </location>
</feature>
<name>A0A2K1J8D4_PHYPA</name>
<evidence type="ECO:0000313" key="2">
    <source>
        <dbReference type="EMBL" id="PNR37779.1"/>
    </source>
</evidence>
<dbReference type="EMBL" id="ABEU02000016">
    <property type="protein sequence ID" value="PNR37779.1"/>
    <property type="molecule type" value="Genomic_DNA"/>
</dbReference>
<dbReference type="PaxDb" id="3218-PP1S15_248V6.1"/>
<dbReference type="EnsemblPlants" id="Pp3c16_12750V3.1">
    <property type="protein sequence ID" value="PAC:32986707.CDS.1"/>
    <property type="gene ID" value="Pp3c16_12750"/>
</dbReference>
<keyword evidence="4" id="KW-1185">Reference proteome</keyword>
<dbReference type="Gramene" id="Pp3c16_12750V3.1">
    <property type="protein sequence ID" value="PAC:32986707.CDS.1"/>
    <property type="gene ID" value="Pp3c16_12750"/>
</dbReference>
<reference evidence="2 4" key="1">
    <citation type="journal article" date="2008" name="Science">
        <title>The Physcomitrella genome reveals evolutionary insights into the conquest of land by plants.</title>
        <authorList>
            <person name="Rensing S."/>
            <person name="Lang D."/>
            <person name="Zimmer A."/>
            <person name="Terry A."/>
            <person name="Salamov A."/>
            <person name="Shapiro H."/>
            <person name="Nishiyama T."/>
            <person name="Perroud P.-F."/>
            <person name="Lindquist E."/>
            <person name="Kamisugi Y."/>
            <person name="Tanahashi T."/>
            <person name="Sakakibara K."/>
            <person name="Fujita T."/>
            <person name="Oishi K."/>
            <person name="Shin-I T."/>
            <person name="Kuroki Y."/>
            <person name="Toyoda A."/>
            <person name="Suzuki Y."/>
            <person name="Hashimoto A."/>
            <person name="Yamaguchi K."/>
            <person name="Sugano A."/>
            <person name="Kohara Y."/>
            <person name="Fujiyama A."/>
            <person name="Anterola A."/>
            <person name="Aoki S."/>
            <person name="Ashton N."/>
            <person name="Barbazuk W.B."/>
            <person name="Barker E."/>
            <person name="Bennetzen J."/>
            <person name="Bezanilla M."/>
            <person name="Blankenship R."/>
            <person name="Cho S.H."/>
            <person name="Dutcher S."/>
            <person name="Estelle M."/>
            <person name="Fawcett J.A."/>
            <person name="Gundlach H."/>
            <person name="Hanada K."/>
            <person name="Heyl A."/>
            <person name="Hicks K.A."/>
            <person name="Hugh J."/>
            <person name="Lohr M."/>
            <person name="Mayer K."/>
            <person name="Melkozernov A."/>
            <person name="Murata T."/>
            <person name="Nelson D."/>
            <person name="Pils B."/>
            <person name="Prigge M."/>
            <person name="Reiss B."/>
            <person name="Renner T."/>
            <person name="Rombauts S."/>
            <person name="Rushton P."/>
            <person name="Sanderfoot A."/>
            <person name="Schween G."/>
            <person name="Shiu S.-H."/>
            <person name="Stueber K."/>
            <person name="Theodoulou F.L."/>
            <person name="Tu H."/>
            <person name="Van de Peer Y."/>
            <person name="Verrier P.J."/>
            <person name="Waters E."/>
            <person name="Wood A."/>
            <person name="Yang L."/>
            <person name="Cove D."/>
            <person name="Cuming A."/>
            <person name="Hasebe M."/>
            <person name="Lucas S."/>
            <person name="Mishler D.B."/>
            <person name="Reski R."/>
            <person name="Grigoriev I."/>
            <person name="Quatrano R.S."/>
            <person name="Boore J.L."/>
        </authorList>
    </citation>
    <scope>NUCLEOTIDE SEQUENCE [LARGE SCALE GENOMIC DNA]</scope>
    <source>
        <strain evidence="3 4">cv. Gransden 2004</strain>
    </source>
</reference>
<feature type="region of interest" description="Disordered" evidence="1">
    <location>
        <begin position="1"/>
        <end position="21"/>
    </location>
</feature>
<proteinExistence type="predicted"/>
<gene>
    <name evidence="2" type="ORF">PHYPA_020888</name>
</gene>
<evidence type="ECO:0000313" key="3">
    <source>
        <dbReference type="EnsemblPlants" id="PAC:32986707.CDS.1"/>
    </source>
</evidence>
<accession>A0A2K1J8D4</accession>
<sequence length="73" mass="8403">MRSGRGNGRRGMEKQSHGDHRDVVAVRVLGFDGVKNARHTIRHLIQSCETRKRLTELKQRMGEVDQKRDRHGG</sequence>
<evidence type="ECO:0000256" key="1">
    <source>
        <dbReference type="SAM" id="MobiDB-lite"/>
    </source>
</evidence>
<reference evidence="2 4" key="2">
    <citation type="journal article" date="2018" name="Plant J.">
        <title>The Physcomitrella patens chromosome-scale assembly reveals moss genome structure and evolution.</title>
        <authorList>
            <person name="Lang D."/>
            <person name="Ullrich K.K."/>
            <person name="Murat F."/>
            <person name="Fuchs J."/>
            <person name="Jenkins J."/>
            <person name="Haas F.B."/>
            <person name="Piednoel M."/>
            <person name="Gundlach H."/>
            <person name="Van Bel M."/>
            <person name="Meyberg R."/>
            <person name="Vives C."/>
            <person name="Morata J."/>
            <person name="Symeonidi A."/>
            <person name="Hiss M."/>
            <person name="Muchero W."/>
            <person name="Kamisugi Y."/>
            <person name="Saleh O."/>
            <person name="Blanc G."/>
            <person name="Decker E.L."/>
            <person name="van Gessel N."/>
            <person name="Grimwood J."/>
            <person name="Hayes R.D."/>
            <person name="Graham S.W."/>
            <person name="Gunter L.E."/>
            <person name="McDaniel S.F."/>
            <person name="Hoernstein S.N.W."/>
            <person name="Larsson A."/>
            <person name="Li F.W."/>
            <person name="Perroud P.F."/>
            <person name="Phillips J."/>
            <person name="Ranjan P."/>
            <person name="Rokshar D.S."/>
            <person name="Rothfels C.J."/>
            <person name="Schneider L."/>
            <person name="Shu S."/>
            <person name="Stevenson D.W."/>
            <person name="Thummler F."/>
            <person name="Tillich M."/>
            <person name="Villarreal Aguilar J.C."/>
            <person name="Widiez T."/>
            <person name="Wong G.K."/>
            <person name="Wymore A."/>
            <person name="Zhang Y."/>
            <person name="Zimmer A.D."/>
            <person name="Quatrano R.S."/>
            <person name="Mayer K.F.X."/>
            <person name="Goodstein D."/>
            <person name="Casacuberta J.M."/>
            <person name="Vandepoele K."/>
            <person name="Reski R."/>
            <person name="Cuming A.C."/>
            <person name="Tuskan G.A."/>
            <person name="Maumus F."/>
            <person name="Salse J."/>
            <person name="Schmutz J."/>
            <person name="Rensing S.A."/>
        </authorList>
    </citation>
    <scope>NUCLEOTIDE SEQUENCE [LARGE SCALE GENOMIC DNA]</scope>
    <source>
        <strain evidence="3 4">cv. Gransden 2004</strain>
    </source>
</reference>
<evidence type="ECO:0000313" key="4">
    <source>
        <dbReference type="Proteomes" id="UP000006727"/>
    </source>
</evidence>
<dbReference type="AlphaFoldDB" id="A0A2K1J8D4"/>
<dbReference type="Proteomes" id="UP000006727">
    <property type="component" value="Chromosome 16"/>
</dbReference>
<organism evidence="2">
    <name type="scientific">Physcomitrium patens</name>
    <name type="common">Spreading-leaved earth moss</name>
    <name type="synonym">Physcomitrella patens</name>
    <dbReference type="NCBI Taxonomy" id="3218"/>
    <lineage>
        <taxon>Eukaryota</taxon>
        <taxon>Viridiplantae</taxon>
        <taxon>Streptophyta</taxon>
        <taxon>Embryophyta</taxon>
        <taxon>Bryophyta</taxon>
        <taxon>Bryophytina</taxon>
        <taxon>Bryopsida</taxon>
        <taxon>Funariidae</taxon>
        <taxon>Funariales</taxon>
        <taxon>Funariaceae</taxon>
        <taxon>Physcomitrium</taxon>
    </lineage>
</organism>
<protein>
    <submittedName>
        <fullName evidence="2 3">Uncharacterized protein</fullName>
    </submittedName>
</protein>